<keyword evidence="3" id="KW-1185">Reference proteome</keyword>
<reference evidence="3" key="1">
    <citation type="submission" date="2018-05" db="EMBL/GenBank/DDBJ databases">
        <title>Genome Sequencing of selected type strains of the family Eggerthellaceae.</title>
        <authorList>
            <person name="Danylec N."/>
            <person name="Stoll D.A."/>
            <person name="Doetsch A."/>
            <person name="Huch M."/>
        </authorList>
    </citation>
    <scope>NUCLEOTIDE SEQUENCE [LARGE SCALE GENOMIC DNA]</scope>
    <source>
        <strain evidence="3">DSM 16106</strain>
    </source>
</reference>
<keyword evidence="1" id="KW-1133">Transmembrane helix</keyword>
<sequence length="69" mass="7663">MPVKKEARPAVGSKRATDQQVVNSITRAVKYDMVRQRRDEWERGMRLLPVPFAAMLAAYAVMLACGVGA</sequence>
<accession>A0A3N0BCM3</accession>
<evidence type="ECO:0000313" key="3">
    <source>
        <dbReference type="Proteomes" id="UP000278632"/>
    </source>
</evidence>
<dbReference type="Proteomes" id="UP000278632">
    <property type="component" value="Unassembled WGS sequence"/>
</dbReference>
<proteinExistence type="predicted"/>
<feature type="transmembrane region" description="Helical" evidence="1">
    <location>
        <begin position="45"/>
        <end position="64"/>
    </location>
</feature>
<dbReference type="AlphaFoldDB" id="A0A3N0BCM3"/>
<evidence type="ECO:0000313" key="2">
    <source>
        <dbReference type="EMBL" id="RNL44757.1"/>
    </source>
</evidence>
<protein>
    <submittedName>
        <fullName evidence="2">Uncharacterized protein</fullName>
    </submittedName>
</protein>
<comment type="caution">
    <text evidence="2">The sequence shown here is derived from an EMBL/GenBank/DDBJ whole genome shotgun (WGS) entry which is preliminary data.</text>
</comment>
<dbReference type="RefSeq" id="WP_123192059.1">
    <property type="nucleotide sequence ID" value="NZ_QICD01000009.1"/>
</dbReference>
<organism evidence="2 3">
    <name type="scientific">Paraeggerthella hongkongensis</name>
    <dbReference type="NCBI Taxonomy" id="230658"/>
    <lineage>
        <taxon>Bacteria</taxon>
        <taxon>Bacillati</taxon>
        <taxon>Actinomycetota</taxon>
        <taxon>Coriobacteriia</taxon>
        <taxon>Eggerthellales</taxon>
        <taxon>Eggerthellaceae</taxon>
        <taxon>Paraeggerthella</taxon>
    </lineage>
</organism>
<gene>
    <name evidence="2" type="ORF">DMP08_06080</name>
</gene>
<name>A0A3N0BCM3_9ACTN</name>
<dbReference type="EMBL" id="QICD01000009">
    <property type="protein sequence ID" value="RNL44757.1"/>
    <property type="molecule type" value="Genomic_DNA"/>
</dbReference>
<keyword evidence="1" id="KW-0812">Transmembrane</keyword>
<keyword evidence="1" id="KW-0472">Membrane</keyword>
<evidence type="ECO:0000256" key="1">
    <source>
        <dbReference type="SAM" id="Phobius"/>
    </source>
</evidence>